<dbReference type="CDD" id="cd07956">
    <property type="entry name" value="Anticodon_Ia_Arg"/>
    <property type="match status" value="1"/>
</dbReference>
<keyword evidence="4 11" id="KW-0963">Cytoplasm</keyword>
<feature type="short sequence motif" description="'HIGH' region" evidence="11">
    <location>
        <begin position="121"/>
        <end position="131"/>
    </location>
</feature>
<evidence type="ECO:0000313" key="16">
    <source>
        <dbReference type="Proteomes" id="UP000075041"/>
    </source>
</evidence>
<feature type="domain" description="Arginyl tRNA synthetase N-terminal" evidence="14">
    <location>
        <begin position="1"/>
        <end position="83"/>
    </location>
</feature>
<dbReference type="InterPro" id="IPR005148">
    <property type="entry name" value="Arg-tRNA-synth_N"/>
</dbReference>
<dbReference type="EC" id="6.1.1.19" evidence="11"/>
<dbReference type="SMART" id="SM00836">
    <property type="entry name" value="DALR_1"/>
    <property type="match status" value="1"/>
</dbReference>
<dbReference type="Pfam" id="PF00750">
    <property type="entry name" value="tRNA-synt_1d"/>
    <property type="match status" value="1"/>
</dbReference>
<dbReference type="InterPro" id="IPR036695">
    <property type="entry name" value="Arg-tRNA-synth_N_sf"/>
</dbReference>
<dbReference type="InterPro" id="IPR001278">
    <property type="entry name" value="Arg-tRNA-ligase"/>
</dbReference>
<dbReference type="HAMAP" id="MF_00123">
    <property type="entry name" value="Arg_tRNA_synth"/>
    <property type="match status" value="1"/>
</dbReference>
<dbReference type="SUPFAM" id="SSF47323">
    <property type="entry name" value="Anticodon-binding domain of a subclass of class I aminoacyl-tRNA synthetases"/>
    <property type="match status" value="1"/>
</dbReference>
<evidence type="ECO:0000256" key="9">
    <source>
        <dbReference type="ARBA" id="ARBA00023146"/>
    </source>
</evidence>
<dbReference type="FunFam" id="3.40.50.620:FF:000116">
    <property type="entry name" value="Arginine--tRNA ligase"/>
    <property type="match status" value="1"/>
</dbReference>
<evidence type="ECO:0000256" key="6">
    <source>
        <dbReference type="ARBA" id="ARBA00022741"/>
    </source>
</evidence>
<reference evidence="15 16" key="1">
    <citation type="submission" date="2016-02" db="EMBL/GenBank/DDBJ databases">
        <authorList>
            <consortium name="Pathogen Informatics"/>
        </authorList>
    </citation>
    <scope>NUCLEOTIDE SEQUENCE [LARGE SCALE GENOMIC DNA]</scope>
    <source>
        <strain evidence="15 16">LOLA-SS005</strain>
    </source>
</reference>
<evidence type="ECO:0000256" key="1">
    <source>
        <dbReference type="ARBA" id="ARBA00004496"/>
    </source>
</evidence>
<dbReference type="InterPro" id="IPR014729">
    <property type="entry name" value="Rossmann-like_a/b/a_fold"/>
</dbReference>
<dbReference type="GO" id="GO:0005524">
    <property type="term" value="F:ATP binding"/>
    <property type="evidence" value="ECO:0007669"/>
    <property type="project" value="UniProtKB-UniRule"/>
</dbReference>
<keyword evidence="5 11" id="KW-0436">Ligase</keyword>
<evidence type="ECO:0000256" key="10">
    <source>
        <dbReference type="ARBA" id="ARBA00049339"/>
    </source>
</evidence>
<dbReference type="EMBL" id="FIFJ01000020">
    <property type="protein sequence ID" value="CYU14348.1"/>
    <property type="molecule type" value="Genomic_DNA"/>
</dbReference>
<keyword evidence="9 11" id="KW-0030">Aminoacyl-tRNA synthetase</keyword>
<sequence>MNQKQVIAERLAAILPSLEVEAIYNLLEKPKSSEMGDIAFPAFSLAKVERKAPQAIAADIVEKLDTTGFEKVVATGPYVNFFLDKAAISHQVLTDVITEKDQYGKLNIGQGRNVTIDMSSPNIAKPFSVGHLRSTVIGDALANIHEKLGYKPIRINHLGDWGKQFGMLIVAYKLWGDKAAVEADPISELLKLYVRINAEAEEKPELDDEARQWFKKLEDGDPEAHELWQWFRDESLVEFNRIYDKLDVTFDSYNGEAFYNDKMDEGIQILEEKGLLQESKGAKIVDLESYNLPPALIMKTDGATLYITRDMATAMYRKRTYDFVKSIYVVGQEQINHFKQLKAVLKEMDFDWSDDMTHITFGLVTKDKKKLSTRKGNIILLEPTLDEAISRALTQIEAKNPDLENKEEVAHAVGVGAVKFYDLKTDRDNGYDFDLEAMVSFEGETGPYVQYAYARIQSILRKANFVPNAENDYKLADTESWEIIKHIQNFSAVVERAGDKFDPSLIAKYAINLAQAFNKYYAHTRILDESPERDSRLALAYATGLVLKEALRLLGVKAPEKM</sequence>
<evidence type="ECO:0000256" key="3">
    <source>
        <dbReference type="ARBA" id="ARBA00011245"/>
    </source>
</evidence>
<dbReference type="AlphaFoldDB" id="A0A0Z8GEY2"/>
<dbReference type="InterPro" id="IPR035684">
    <property type="entry name" value="ArgRS_core"/>
</dbReference>
<dbReference type="GO" id="GO:0005737">
    <property type="term" value="C:cytoplasm"/>
    <property type="evidence" value="ECO:0007669"/>
    <property type="project" value="UniProtKB-SubCell"/>
</dbReference>
<keyword evidence="8 11" id="KW-0648">Protein biosynthesis</keyword>
<evidence type="ECO:0000256" key="11">
    <source>
        <dbReference type="HAMAP-Rule" id="MF_00123"/>
    </source>
</evidence>
<dbReference type="PRINTS" id="PR01038">
    <property type="entry name" value="TRNASYNTHARG"/>
</dbReference>
<dbReference type="Gene3D" id="3.30.1360.70">
    <property type="entry name" value="Arginyl tRNA synthetase N-terminal domain"/>
    <property type="match status" value="1"/>
</dbReference>
<evidence type="ECO:0000256" key="4">
    <source>
        <dbReference type="ARBA" id="ARBA00022490"/>
    </source>
</evidence>
<feature type="domain" description="DALR anticodon binding" evidence="13">
    <location>
        <begin position="449"/>
        <end position="562"/>
    </location>
</feature>
<evidence type="ECO:0000313" key="15">
    <source>
        <dbReference type="EMBL" id="CYU14348.1"/>
    </source>
</evidence>
<dbReference type="InterPro" id="IPR008909">
    <property type="entry name" value="DALR_anticod-bd"/>
</dbReference>
<evidence type="ECO:0000259" key="13">
    <source>
        <dbReference type="SMART" id="SM00836"/>
    </source>
</evidence>
<evidence type="ECO:0000256" key="5">
    <source>
        <dbReference type="ARBA" id="ARBA00022598"/>
    </source>
</evidence>
<dbReference type="CDD" id="cd00671">
    <property type="entry name" value="ArgRS_core"/>
    <property type="match status" value="1"/>
</dbReference>
<accession>A0A0Z8GEY2</accession>
<gene>
    <name evidence="11 15" type="primary">argS</name>
    <name evidence="15" type="ORF">ERS132356_01551</name>
</gene>
<evidence type="ECO:0000256" key="8">
    <source>
        <dbReference type="ARBA" id="ARBA00022917"/>
    </source>
</evidence>
<dbReference type="SUPFAM" id="SSF52374">
    <property type="entry name" value="Nucleotidylyl transferase"/>
    <property type="match status" value="1"/>
</dbReference>
<comment type="subcellular location">
    <subcellularLocation>
        <location evidence="1 11">Cytoplasm</location>
    </subcellularLocation>
</comment>
<keyword evidence="7 11" id="KW-0067">ATP-binding</keyword>
<comment type="similarity">
    <text evidence="2 11 12">Belongs to the class-I aminoacyl-tRNA synthetase family.</text>
</comment>
<dbReference type="Gene3D" id="1.10.730.10">
    <property type="entry name" value="Isoleucyl-tRNA Synthetase, Domain 1"/>
    <property type="match status" value="1"/>
</dbReference>
<dbReference type="SMART" id="SM01016">
    <property type="entry name" value="Arg_tRNA_synt_N"/>
    <property type="match status" value="1"/>
</dbReference>
<comment type="caution">
    <text evidence="15">The sequence shown here is derived from an EMBL/GenBank/DDBJ whole genome shotgun (WGS) entry which is preliminary data.</text>
</comment>
<evidence type="ECO:0000256" key="7">
    <source>
        <dbReference type="ARBA" id="ARBA00022840"/>
    </source>
</evidence>
<protein>
    <recommendedName>
        <fullName evidence="11">Arginine--tRNA ligase</fullName>
        <ecNumber evidence="11">6.1.1.19</ecNumber>
    </recommendedName>
    <alternativeName>
        <fullName evidence="11">Arginyl-tRNA synthetase</fullName>
        <shortName evidence="11">ArgRS</shortName>
    </alternativeName>
</protein>
<organism evidence="15 16">
    <name type="scientific">Streptococcus suis</name>
    <dbReference type="NCBI Taxonomy" id="1307"/>
    <lineage>
        <taxon>Bacteria</taxon>
        <taxon>Bacillati</taxon>
        <taxon>Bacillota</taxon>
        <taxon>Bacilli</taxon>
        <taxon>Lactobacillales</taxon>
        <taxon>Streptococcaceae</taxon>
        <taxon>Streptococcus</taxon>
    </lineage>
</organism>
<dbReference type="GO" id="GO:0004814">
    <property type="term" value="F:arginine-tRNA ligase activity"/>
    <property type="evidence" value="ECO:0007669"/>
    <property type="project" value="UniProtKB-UniRule"/>
</dbReference>
<evidence type="ECO:0000259" key="14">
    <source>
        <dbReference type="SMART" id="SM01016"/>
    </source>
</evidence>
<dbReference type="Pfam" id="PF03485">
    <property type="entry name" value="Arg_tRNA_synt_N"/>
    <property type="match status" value="1"/>
</dbReference>
<dbReference type="PANTHER" id="PTHR11956:SF5">
    <property type="entry name" value="ARGININE--TRNA LIGASE, CYTOPLASMIC"/>
    <property type="match status" value="1"/>
</dbReference>
<dbReference type="Proteomes" id="UP000075041">
    <property type="component" value="Unassembled WGS sequence"/>
</dbReference>
<name>A0A0Z8GEY2_STRSU</name>
<dbReference type="PANTHER" id="PTHR11956">
    <property type="entry name" value="ARGINYL-TRNA SYNTHETASE"/>
    <property type="match status" value="1"/>
</dbReference>
<comment type="subunit">
    <text evidence="3 11">Monomer.</text>
</comment>
<evidence type="ECO:0000256" key="12">
    <source>
        <dbReference type="RuleBase" id="RU363038"/>
    </source>
</evidence>
<dbReference type="GO" id="GO:0006420">
    <property type="term" value="P:arginyl-tRNA aminoacylation"/>
    <property type="evidence" value="ECO:0007669"/>
    <property type="project" value="UniProtKB-UniRule"/>
</dbReference>
<dbReference type="NCBIfam" id="TIGR00456">
    <property type="entry name" value="argS"/>
    <property type="match status" value="1"/>
</dbReference>
<proteinExistence type="inferred from homology"/>
<dbReference type="Gene3D" id="3.40.50.620">
    <property type="entry name" value="HUPs"/>
    <property type="match status" value="1"/>
</dbReference>
<dbReference type="RefSeq" id="WP_023371832.1">
    <property type="nucleotide sequence ID" value="NZ_CECR01000026.1"/>
</dbReference>
<comment type="catalytic activity">
    <reaction evidence="10 11">
        <text>tRNA(Arg) + L-arginine + ATP = L-arginyl-tRNA(Arg) + AMP + diphosphate</text>
        <dbReference type="Rhea" id="RHEA:20301"/>
        <dbReference type="Rhea" id="RHEA-COMP:9658"/>
        <dbReference type="Rhea" id="RHEA-COMP:9673"/>
        <dbReference type="ChEBI" id="CHEBI:30616"/>
        <dbReference type="ChEBI" id="CHEBI:32682"/>
        <dbReference type="ChEBI" id="CHEBI:33019"/>
        <dbReference type="ChEBI" id="CHEBI:78442"/>
        <dbReference type="ChEBI" id="CHEBI:78513"/>
        <dbReference type="ChEBI" id="CHEBI:456215"/>
        <dbReference type="EC" id="6.1.1.19"/>
    </reaction>
</comment>
<keyword evidence="6 11" id="KW-0547">Nucleotide-binding</keyword>
<dbReference type="Pfam" id="PF05746">
    <property type="entry name" value="DALR_1"/>
    <property type="match status" value="1"/>
</dbReference>
<dbReference type="SUPFAM" id="SSF55190">
    <property type="entry name" value="Arginyl-tRNA synthetase (ArgRS), N-terminal 'additional' domain"/>
    <property type="match status" value="1"/>
</dbReference>
<dbReference type="InterPro" id="IPR009080">
    <property type="entry name" value="tRNAsynth_Ia_anticodon-bd"/>
</dbReference>
<dbReference type="FunFam" id="1.10.730.10:FF:000006">
    <property type="entry name" value="Arginyl-tRNA synthetase 2, mitochondrial"/>
    <property type="match status" value="1"/>
</dbReference>
<evidence type="ECO:0000256" key="2">
    <source>
        <dbReference type="ARBA" id="ARBA00005594"/>
    </source>
</evidence>